<organism evidence="1 2">
    <name type="scientific">Streptomyces niphimycinicus</name>
    <dbReference type="NCBI Taxonomy" id="2842201"/>
    <lineage>
        <taxon>Bacteria</taxon>
        <taxon>Bacillati</taxon>
        <taxon>Actinomycetota</taxon>
        <taxon>Actinomycetes</taxon>
        <taxon>Kitasatosporales</taxon>
        <taxon>Streptomycetaceae</taxon>
        <taxon>Streptomyces</taxon>
    </lineage>
</organism>
<accession>A0ABS6CN92</accession>
<evidence type="ECO:0000313" key="1">
    <source>
        <dbReference type="EMBL" id="MBU3868393.1"/>
    </source>
</evidence>
<feature type="non-terminal residue" evidence="1">
    <location>
        <position position="142"/>
    </location>
</feature>
<dbReference type="NCBIfam" id="TIGR04222">
    <property type="entry name" value="near_uncomplex"/>
    <property type="match status" value="1"/>
</dbReference>
<reference evidence="1 2" key="1">
    <citation type="submission" date="2021-06" db="EMBL/GenBank/DDBJ databases">
        <authorList>
            <person name="Pan X."/>
        </authorList>
    </citation>
    <scope>NUCLEOTIDE SEQUENCE [LARGE SCALE GENOMIC DNA]</scope>
    <source>
        <strain evidence="1 2">4503</strain>
    </source>
</reference>
<keyword evidence="2" id="KW-1185">Reference proteome</keyword>
<evidence type="ECO:0000313" key="2">
    <source>
        <dbReference type="Proteomes" id="UP000720508"/>
    </source>
</evidence>
<comment type="caution">
    <text evidence="1">The sequence shown here is derived from an EMBL/GenBank/DDBJ whole genome shotgun (WGS) entry which is preliminary data.</text>
</comment>
<sequence>MLWVLFLLVAWGAAVVSCTRLCLAAVAAAQPMDPDPAADAKGLSLYEAAFLSGGPRRVGELVLVTMYRERRLLLAHTGWVTVVVPDGRDELERSVITAIGPEGQSPVRPVRTALVTAAPVRALGDRLVAAGLAVPASARTNV</sequence>
<proteinExistence type="predicted"/>
<dbReference type="EMBL" id="JAHLEM010000422">
    <property type="protein sequence ID" value="MBU3868393.1"/>
    <property type="molecule type" value="Genomic_DNA"/>
</dbReference>
<dbReference type="RefSeq" id="WP_216345255.1">
    <property type="nucleotide sequence ID" value="NZ_JAHLEM010000422.1"/>
</dbReference>
<name>A0ABS6CN92_9ACTN</name>
<protein>
    <submittedName>
        <fullName evidence="1">TIGR04222 domain-containing membrane protein</fullName>
    </submittedName>
</protein>
<dbReference type="Proteomes" id="UP000720508">
    <property type="component" value="Unassembled WGS sequence"/>
</dbReference>
<gene>
    <name evidence="1" type="ORF">KN815_31415</name>
</gene>
<dbReference type="InterPro" id="IPR026467">
    <property type="entry name" value="Ser/Gly_Cys_C_dom"/>
</dbReference>